<dbReference type="RefSeq" id="WP_264433417.1">
    <property type="nucleotide sequence ID" value="NZ_CP081495.1"/>
</dbReference>
<sequence length="212" mass="23507">MKKYIQYLFLLFSVSVITLSSCTNADDFEIPPFTHPFFNEDFTNQTAGSGSEDVPVAISGVINTNTTNLPVWGVRSFSNNKYMQFSSFYSEANTSDNVWFILPGAPVEANQNITLNFDLAQAFPVGTFPLNVYYSTDFDGDAANINQAVWSSISLNFPSATPNYEFVRIKNMNYLNESTNKQTVYIALVYKGAKTGGASTTVQVDNIKLIIN</sequence>
<keyword evidence="1" id="KW-0732">Signal</keyword>
<name>A0ABY6LYI6_9FLAO</name>
<evidence type="ECO:0000313" key="3">
    <source>
        <dbReference type="Proteomes" id="UP001163328"/>
    </source>
</evidence>
<protein>
    <submittedName>
        <fullName evidence="2">DUF5017 domain-containing protein</fullName>
    </submittedName>
</protein>
<dbReference type="PROSITE" id="PS51257">
    <property type="entry name" value="PROKAR_LIPOPROTEIN"/>
    <property type="match status" value="1"/>
</dbReference>
<evidence type="ECO:0000313" key="2">
    <source>
        <dbReference type="EMBL" id="UYW01052.1"/>
    </source>
</evidence>
<reference evidence="2" key="1">
    <citation type="submission" date="2021-08" db="EMBL/GenBank/DDBJ databases">
        <title>Flavobacterium sp. strain CC-SYL302.</title>
        <authorList>
            <person name="Lin S.-Y."/>
            <person name="Lee T.-H."/>
            <person name="Young C.-C."/>
        </authorList>
    </citation>
    <scope>NUCLEOTIDE SEQUENCE</scope>
    <source>
        <strain evidence="2">CC-SYL302</strain>
    </source>
</reference>
<feature type="chain" id="PRO_5046447483" evidence="1">
    <location>
        <begin position="26"/>
        <end position="212"/>
    </location>
</feature>
<feature type="signal peptide" evidence="1">
    <location>
        <begin position="1"/>
        <end position="25"/>
    </location>
</feature>
<dbReference type="Proteomes" id="UP001163328">
    <property type="component" value="Chromosome"/>
</dbReference>
<evidence type="ECO:0000256" key="1">
    <source>
        <dbReference type="SAM" id="SignalP"/>
    </source>
</evidence>
<accession>A0ABY6LYI6</accession>
<gene>
    <name evidence="2" type="ORF">K5I29_11260</name>
</gene>
<keyword evidence="3" id="KW-1185">Reference proteome</keyword>
<dbReference type="NCBIfam" id="NF038128">
    <property type="entry name" value="choice_anch_J"/>
    <property type="match status" value="1"/>
</dbReference>
<organism evidence="2 3">
    <name type="scientific">Flavobacterium agricola</name>
    <dbReference type="NCBI Taxonomy" id="2870839"/>
    <lineage>
        <taxon>Bacteria</taxon>
        <taxon>Pseudomonadati</taxon>
        <taxon>Bacteroidota</taxon>
        <taxon>Flavobacteriia</taxon>
        <taxon>Flavobacteriales</taxon>
        <taxon>Flavobacteriaceae</taxon>
        <taxon>Flavobacterium</taxon>
    </lineage>
</organism>
<proteinExistence type="predicted"/>
<dbReference type="EMBL" id="CP081495">
    <property type="protein sequence ID" value="UYW01052.1"/>
    <property type="molecule type" value="Genomic_DNA"/>
</dbReference>